<protein>
    <submittedName>
        <fullName evidence="2">Type II secretion system protein</fullName>
    </submittedName>
</protein>
<dbReference type="PROSITE" id="PS00409">
    <property type="entry name" value="PROKAR_NTER_METHYL"/>
    <property type="match status" value="1"/>
</dbReference>
<dbReference type="SUPFAM" id="SSF54523">
    <property type="entry name" value="Pili subunits"/>
    <property type="match status" value="1"/>
</dbReference>
<dbReference type="InterPro" id="IPR045584">
    <property type="entry name" value="Pilin-like"/>
</dbReference>
<accession>A0A557PDB1</accession>
<gene>
    <name evidence="2" type="ORF">FOF44_04650</name>
</gene>
<sequence length="169" mass="17856">MPKRYSSQRGFTLVELTIVIVILGILSVFAASRFQGASSFSPYAAQAQAISVIRQIQLARMQSNTQDGSGNPQYQLHVSTTCLGSLAACDGNASLSSKVQVDGQNLAFTVTPDFGALQFDLLGRPFVDGGLPIGSDYSITIKAHGNNIESTQVCINSEGFVSGGDCDNE</sequence>
<name>A0A557PDB1_9VIBR</name>
<dbReference type="OrthoDB" id="5918972at2"/>
<keyword evidence="1" id="KW-1133">Transmembrane helix</keyword>
<proteinExistence type="predicted"/>
<evidence type="ECO:0000256" key="1">
    <source>
        <dbReference type="SAM" id="Phobius"/>
    </source>
</evidence>
<keyword evidence="1" id="KW-0472">Membrane</keyword>
<feature type="transmembrane region" description="Helical" evidence="1">
    <location>
        <begin position="12"/>
        <end position="31"/>
    </location>
</feature>
<organism evidence="2 3">
    <name type="scientific">Vibrio algivorus</name>
    <dbReference type="NCBI Taxonomy" id="1667024"/>
    <lineage>
        <taxon>Bacteria</taxon>
        <taxon>Pseudomonadati</taxon>
        <taxon>Pseudomonadota</taxon>
        <taxon>Gammaproteobacteria</taxon>
        <taxon>Vibrionales</taxon>
        <taxon>Vibrionaceae</taxon>
        <taxon>Vibrio</taxon>
    </lineage>
</organism>
<reference evidence="2 3" key="1">
    <citation type="submission" date="2019-07" db="EMBL/GenBank/DDBJ databases">
        <title>The draft genome sequence of Vibrio algivorus M1486.</title>
        <authorList>
            <person name="Meng X."/>
        </authorList>
    </citation>
    <scope>NUCLEOTIDE SEQUENCE [LARGE SCALE GENOMIC DNA]</scope>
    <source>
        <strain evidence="2 3">M1486</strain>
    </source>
</reference>
<dbReference type="Pfam" id="PF07963">
    <property type="entry name" value="N_methyl"/>
    <property type="match status" value="1"/>
</dbReference>
<evidence type="ECO:0000313" key="2">
    <source>
        <dbReference type="EMBL" id="TVO38626.1"/>
    </source>
</evidence>
<dbReference type="InterPro" id="IPR012902">
    <property type="entry name" value="N_methyl_site"/>
</dbReference>
<keyword evidence="1" id="KW-0812">Transmembrane</keyword>
<dbReference type="Proteomes" id="UP000319828">
    <property type="component" value="Unassembled WGS sequence"/>
</dbReference>
<dbReference type="Gene3D" id="3.30.700.10">
    <property type="entry name" value="Glycoprotein, Type 4 Pilin"/>
    <property type="match status" value="1"/>
</dbReference>
<evidence type="ECO:0000313" key="3">
    <source>
        <dbReference type="Proteomes" id="UP000319828"/>
    </source>
</evidence>
<dbReference type="AlphaFoldDB" id="A0A557PDB1"/>
<comment type="caution">
    <text evidence="2">The sequence shown here is derived from an EMBL/GenBank/DDBJ whole genome shotgun (WGS) entry which is preliminary data.</text>
</comment>
<dbReference type="RefSeq" id="WP_144387605.1">
    <property type="nucleotide sequence ID" value="NZ_CANNCB010000002.1"/>
</dbReference>
<dbReference type="NCBIfam" id="TIGR02532">
    <property type="entry name" value="IV_pilin_GFxxxE"/>
    <property type="match status" value="1"/>
</dbReference>
<dbReference type="EMBL" id="VMKJ01000005">
    <property type="protein sequence ID" value="TVO38626.1"/>
    <property type="molecule type" value="Genomic_DNA"/>
</dbReference>